<gene>
    <name evidence="2" type="ORF">DDW05_01675</name>
</gene>
<name>A0A2T9WTP1_NANST</name>
<dbReference type="AlphaFoldDB" id="A0A2T9WTP1"/>
<dbReference type="CDD" id="cd06530">
    <property type="entry name" value="S26_SPase_I"/>
    <property type="match status" value="1"/>
</dbReference>
<feature type="transmembrane region" description="Helical" evidence="1">
    <location>
        <begin position="21"/>
        <end position="39"/>
    </location>
</feature>
<accession>A0A2T9WTP1</accession>
<evidence type="ECO:0000313" key="2">
    <source>
        <dbReference type="EMBL" id="PVU71213.1"/>
    </source>
</evidence>
<reference evidence="2 3" key="1">
    <citation type="journal article" date="2015" name="Appl. Environ. Microbiol.">
        <title>Nanoarchaeota, Their Sulfolobales Host, and Nanoarchaeota Virus Distribution across Yellowstone National Park Hot Springs.</title>
        <authorList>
            <person name="Munson-McGee J.H."/>
            <person name="Field E.K."/>
            <person name="Bateson M."/>
            <person name="Rooney C."/>
            <person name="Stepanauskas R."/>
            <person name="Young M.J."/>
        </authorList>
    </citation>
    <scope>NUCLEOTIDE SEQUENCE [LARGE SCALE GENOMIC DNA]</scope>
    <source>
        <strain evidence="2">SCGC AB-777_O03</strain>
    </source>
</reference>
<comment type="caution">
    <text evidence="2">The sequence shown here is derived from an EMBL/GenBank/DDBJ whole genome shotgun (WGS) entry which is preliminary data.</text>
</comment>
<keyword evidence="1" id="KW-0812">Transmembrane</keyword>
<evidence type="ECO:0008006" key="4">
    <source>
        <dbReference type="Google" id="ProtNLM"/>
    </source>
</evidence>
<evidence type="ECO:0000313" key="3">
    <source>
        <dbReference type="Proteomes" id="UP000245908"/>
    </source>
</evidence>
<keyword evidence="1" id="KW-1133">Transmembrane helix</keyword>
<dbReference type="EMBL" id="QEFH01000010">
    <property type="protein sequence ID" value="PVU71213.1"/>
    <property type="molecule type" value="Genomic_DNA"/>
</dbReference>
<keyword evidence="1" id="KW-0472">Membrane</keyword>
<dbReference type="InterPro" id="IPR019533">
    <property type="entry name" value="Peptidase_S26"/>
</dbReference>
<sequence length="169" mass="19808">MIEKIKKLIVRIFFGDDYLSDILFLIFIFIVYFIIQIVYPPLFSVIVSPSMEHYYFNFQKYEQYNITQQEFSQFPYPNGLYVGDIVIILPINTQYLKIGDVILYKGISLYKNEDIFHRIVGYNNSNFIIMGDNNPGPIIFEGENDMNPNRIIGIGILRIPLLGYIKLLI</sequence>
<dbReference type="GO" id="GO:0004252">
    <property type="term" value="F:serine-type endopeptidase activity"/>
    <property type="evidence" value="ECO:0007669"/>
    <property type="project" value="InterPro"/>
</dbReference>
<dbReference type="GO" id="GO:0006465">
    <property type="term" value="P:signal peptide processing"/>
    <property type="evidence" value="ECO:0007669"/>
    <property type="project" value="InterPro"/>
</dbReference>
<proteinExistence type="predicted"/>
<organism evidence="2 3">
    <name type="scientific">Nanobsidianus stetteri</name>
    <dbReference type="NCBI Taxonomy" id="1294122"/>
    <lineage>
        <taxon>Archaea</taxon>
        <taxon>Nanobdellota</taxon>
        <taxon>Candidatus Nanoarchaeia</taxon>
        <taxon>Nanoarchaeales</taxon>
        <taxon>Nanopusillaceae</taxon>
        <taxon>Candidatus Nanobsidianus</taxon>
    </lineage>
</organism>
<dbReference type="Proteomes" id="UP000245908">
    <property type="component" value="Unassembled WGS sequence"/>
</dbReference>
<evidence type="ECO:0000256" key="1">
    <source>
        <dbReference type="SAM" id="Phobius"/>
    </source>
</evidence>
<protein>
    <recommendedName>
        <fullName evidence="4">Signal peptidase I</fullName>
    </recommendedName>
</protein>